<dbReference type="Proteomes" id="UP000186308">
    <property type="component" value="Unassembled WGS sequence"/>
</dbReference>
<evidence type="ECO:0000313" key="1">
    <source>
        <dbReference type="EMBL" id="SIR09572.1"/>
    </source>
</evidence>
<dbReference type="InterPro" id="IPR036388">
    <property type="entry name" value="WH-like_DNA-bd_sf"/>
</dbReference>
<evidence type="ECO:0008006" key="3">
    <source>
        <dbReference type="Google" id="ProtNLM"/>
    </source>
</evidence>
<dbReference type="InterPro" id="IPR036390">
    <property type="entry name" value="WH_DNA-bd_sf"/>
</dbReference>
<dbReference type="EMBL" id="FTNE01000015">
    <property type="protein sequence ID" value="SIR09572.1"/>
    <property type="molecule type" value="Genomic_DNA"/>
</dbReference>
<evidence type="ECO:0000313" key="2">
    <source>
        <dbReference type="Proteomes" id="UP000186308"/>
    </source>
</evidence>
<accession>A0A8G2FE17</accession>
<dbReference type="AlphaFoldDB" id="A0A8G2FE17"/>
<protein>
    <recommendedName>
        <fullName evidence="3">DUF3253 domain-containing protein</fullName>
    </recommendedName>
</protein>
<keyword evidence="2" id="KW-1185">Reference proteome</keyword>
<sequence length="97" mass="10524">MMIPPDAAAIAAILDLVTARGPLKSICPTDAARALADSVPDRSTDPEAWRRFLPQVRAAAVHLAQSGQIDILRKGKRIAPEAMHGVVRFRLTTNQEE</sequence>
<dbReference type="Pfam" id="PF11625">
    <property type="entry name" value="DUF3253"/>
    <property type="match status" value="1"/>
</dbReference>
<dbReference type="Gene3D" id="1.10.10.10">
    <property type="entry name" value="Winged helix-like DNA-binding domain superfamily/Winged helix DNA-binding domain"/>
    <property type="match status" value="1"/>
</dbReference>
<organism evidence="1 2">
    <name type="scientific">Acidiphilium rubrum</name>
    <dbReference type="NCBI Taxonomy" id="526"/>
    <lineage>
        <taxon>Bacteria</taxon>
        <taxon>Pseudomonadati</taxon>
        <taxon>Pseudomonadota</taxon>
        <taxon>Alphaproteobacteria</taxon>
        <taxon>Acetobacterales</taxon>
        <taxon>Acidocellaceae</taxon>
        <taxon>Acidiphilium</taxon>
    </lineage>
</organism>
<proteinExistence type="predicted"/>
<gene>
    <name evidence="1" type="ORF">SAMN05421828_11548</name>
</gene>
<dbReference type="SUPFAM" id="SSF46785">
    <property type="entry name" value="Winged helix' DNA-binding domain"/>
    <property type="match status" value="1"/>
</dbReference>
<dbReference type="RefSeq" id="WP_029311668.1">
    <property type="nucleotide sequence ID" value="NZ_FTNE01000015.1"/>
</dbReference>
<name>A0A8G2FE17_ACIRU</name>
<dbReference type="InterPro" id="IPR021660">
    <property type="entry name" value="DUF3253"/>
</dbReference>
<reference evidence="1 2" key="1">
    <citation type="submission" date="2017-01" db="EMBL/GenBank/DDBJ databases">
        <authorList>
            <person name="Varghese N."/>
            <person name="Submissions S."/>
        </authorList>
    </citation>
    <scope>NUCLEOTIDE SEQUENCE [LARGE SCALE GENOMIC DNA]</scope>
    <source>
        <strain evidence="1 2">ATCC 35905</strain>
    </source>
</reference>
<comment type="caution">
    <text evidence="1">The sequence shown here is derived from an EMBL/GenBank/DDBJ whole genome shotgun (WGS) entry which is preliminary data.</text>
</comment>